<keyword evidence="4" id="KW-0812">Transmembrane</keyword>
<dbReference type="GO" id="GO:0009279">
    <property type="term" value="C:cell outer membrane"/>
    <property type="evidence" value="ECO:0007669"/>
    <property type="project" value="UniProtKB-SubCell"/>
</dbReference>
<feature type="non-terminal residue" evidence="7">
    <location>
        <position position="1"/>
    </location>
</feature>
<name>A0A382QXB7_9ZZZZ</name>
<dbReference type="EMBL" id="UINC01117290">
    <property type="protein sequence ID" value="SVC89617.1"/>
    <property type="molecule type" value="Genomic_DNA"/>
</dbReference>
<dbReference type="SUPFAM" id="SSF56954">
    <property type="entry name" value="Outer membrane efflux proteins (OEP)"/>
    <property type="match status" value="1"/>
</dbReference>
<evidence type="ECO:0000256" key="6">
    <source>
        <dbReference type="ARBA" id="ARBA00023237"/>
    </source>
</evidence>
<dbReference type="PANTHER" id="PTHR30026">
    <property type="entry name" value="OUTER MEMBRANE PROTEIN TOLC"/>
    <property type="match status" value="1"/>
</dbReference>
<evidence type="ECO:0008006" key="8">
    <source>
        <dbReference type="Google" id="ProtNLM"/>
    </source>
</evidence>
<keyword evidence="5" id="KW-0472">Membrane</keyword>
<dbReference type="Pfam" id="PF02321">
    <property type="entry name" value="OEP"/>
    <property type="match status" value="1"/>
</dbReference>
<sequence>KLFDVAANNEKILGEQFSATEKRFSMREVTRTDVSQARARLQDAISGRITADLSLQESLAVYEETIGSVTRLDLIEWSIDMLAAYQLPSTIEAAKELAYVKNSEMRQLRLQQQLAKMSVRENKSALLPTMSIEASLSNARNSSAILRKSTDVTVEGVLTVPLYDSGKSWSNLSSAKIQVRILLENEKAKKLTLERKILSLWNTLQRTDGQISSIRSSVAANEVALQGVRREVEVGTRTTLHLLDAEKEYVQARASLVSAAHDKTRSHFLLMLECGILGDAFPN</sequence>
<dbReference type="PANTHER" id="PTHR30026:SF22">
    <property type="entry name" value="OUTER MEMBRANE EFFLUX PROTEIN"/>
    <property type="match status" value="1"/>
</dbReference>
<dbReference type="GO" id="GO:1990281">
    <property type="term" value="C:efflux pump complex"/>
    <property type="evidence" value="ECO:0007669"/>
    <property type="project" value="TreeGrafter"/>
</dbReference>
<dbReference type="Gene3D" id="1.20.1600.10">
    <property type="entry name" value="Outer membrane efflux proteins (OEP)"/>
    <property type="match status" value="1"/>
</dbReference>
<keyword evidence="6" id="KW-0998">Cell outer membrane</keyword>
<keyword evidence="3" id="KW-1134">Transmembrane beta strand</keyword>
<keyword evidence="2" id="KW-0813">Transport</keyword>
<dbReference type="AlphaFoldDB" id="A0A382QXB7"/>
<proteinExistence type="predicted"/>
<protein>
    <recommendedName>
        <fullName evidence="8">TolC family protein</fullName>
    </recommendedName>
</protein>
<dbReference type="GO" id="GO:0015562">
    <property type="term" value="F:efflux transmembrane transporter activity"/>
    <property type="evidence" value="ECO:0007669"/>
    <property type="project" value="InterPro"/>
</dbReference>
<evidence type="ECO:0000256" key="3">
    <source>
        <dbReference type="ARBA" id="ARBA00022452"/>
    </source>
</evidence>
<accession>A0A382QXB7</accession>
<dbReference type="InterPro" id="IPR003423">
    <property type="entry name" value="OMP_efflux"/>
</dbReference>
<reference evidence="7" key="1">
    <citation type="submission" date="2018-05" db="EMBL/GenBank/DDBJ databases">
        <authorList>
            <person name="Lanie J.A."/>
            <person name="Ng W.-L."/>
            <person name="Kazmierczak K.M."/>
            <person name="Andrzejewski T.M."/>
            <person name="Davidsen T.M."/>
            <person name="Wayne K.J."/>
            <person name="Tettelin H."/>
            <person name="Glass J.I."/>
            <person name="Rusch D."/>
            <person name="Podicherti R."/>
            <person name="Tsui H.-C.T."/>
            <person name="Winkler M.E."/>
        </authorList>
    </citation>
    <scope>NUCLEOTIDE SEQUENCE</scope>
</reference>
<evidence type="ECO:0000256" key="2">
    <source>
        <dbReference type="ARBA" id="ARBA00022448"/>
    </source>
</evidence>
<evidence type="ECO:0000256" key="5">
    <source>
        <dbReference type="ARBA" id="ARBA00023136"/>
    </source>
</evidence>
<evidence type="ECO:0000313" key="7">
    <source>
        <dbReference type="EMBL" id="SVC89617.1"/>
    </source>
</evidence>
<organism evidence="7">
    <name type="scientific">marine metagenome</name>
    <dbReference type="NCBI Taxonomy" id="408172"/>
    <lineage>
        <taxon>unclassified sequences</taxon>
        <taxon>metagenomes</taxon>
        <taxon>ecological metagenomes</taxon>
    </lineage>
</organism>
<dbReference type="InterPro" id="IPR051906">
    <property type="entry name" value="TolC-like"/>
</dbReference>
<gene>
    <name evidence="7" type="ORF">METZ01_LOCUS342471</name>
</gene>
<evidence type="ECO:0000256" key="1">
    <source>
        <dbReference type="ARBA" id="ARBA00004442"/>
    </source>
</evidence>
<evidence type="ECO:0000256" key="4">
    <source>
        <dbReference type="ARBA" id="ARBA00022692"/>
    </source>
</evidence>
<dbReference type="GO" id="GO:0015288">
    <property type="term" value="F:porin activity"/>
    <property type="evidence" value="ECO:0007669"/>
    <property type="project" value="TreeGrafter"/>
</dbReference>
<comment type="subcellular location">
    <subcellularLocation>
        <location evidence="1">Cell outer membrane</location>
    </subcellularLocation>
</comment>